<dbReference type="Proteomes" id="UP000013785">
    <property type="component" value="Unassembled WGS sequence"/>
</dbReference>
<dbReference type="HOGENOM" id="CLU_207759_0_0_9"/>
<dbReference type="EMBL" id="AJAT01000015">
    <property type="protein sequence ID" value="EOL43911.1"/>
    <property type="molecule type" value="Genomic_DNA"/>
</dbReference>
<dbReference type="OrthoDB" id="2326589at2"/>
<accession>R3W7Y2</accession>
<name>R3W7Y2_9ENTE</name>
<dbReference type="STRING" id="154621.RV11_GL001073"/>
<keyword evidence="2" id="KW-1185">Reference proteome</keyword>
<dbReference type="AlphaFoldDB" id="R3W7Y2"/>
<sequence>MSNQETVFFIWEDKEFEGVIEKEYEYSFLISVHNPTEDMVTKYTNRMIVSKKVCRIAK</sequence>
<proteinExistence type="predicted"/>
<reference evidence="1 2" key="1">
    <citation type="submission" date="2013-02" db="EMBL/GenBank/DDBJ databases">
        <title>The Genome Sequence of Enterococcus phoeniculicola BAA-412.</title>
        <authorList>
            <consortium name="The Broad Institute Genome Sequencing Platform"/>
            <consortium name="The Broad Institute Genome Sequencing Center for Infectious Disease"/>
            <person name="Earl A.M."/>
            <person name="Gilmore M.S."/>
            <person name="Lebreton F."/>
            <person name="Walker B."/>
            <person name="Young S.K."/>
            <person name="Zeng Q."/>
            <person name="Gargeya S."/>
            <person name="Fitzgerald M."/>
            <person name="Haas B."/>
            <person name="Abouelleil A."/>
            <person name="Alvarado L."/>
            <person name="Arachchi H.M."/>
            <person name="Berlin A.M."/>
            <person name="Chapman S.B."/>
            <person name="Dewar J."/>
            <person name="Goldberg J."/>
            <person name="Griggs A."/>
            <person name="Gujja S."/>
            <person name="Hansen M."/>
            <person name="Howarth C."/>
            <person name="Imamovic A."/>
            <person name="Larimer J."/>
            <person name="McCowan C."/>
            <person name="Murphy C."/>
            <person name="Neiman D."/>
            <person name="Pearson M."/>
            <person name="Priest M."/>
            <person name="Roberts A."/>
            <person name="Saif S."/>
            <person name="Shea T."/>
            <person name="Sisk P."/>
            <person name="Sykes S."/>
            <person name="Wortman J."/>
            <person name="Nusbaum C."/>
            <person name="Birren B."/>
        </authorList>
    </citation>
    <scope>NUCLEOTIDE SEQUENCE [LARGE SCALE GENOMIC DNA]</scope>
    <source>
        <strain evidence="1 2">ATCC BAA-412</strain>
    </source>
</reference>
<evidence type="ECO:0000313" key="1">
    <source>
        <dbReference type="EMBL" id="EOL43911.1"/>
    </source>
</evidence>
<comment type="caution">
    <text evidence="1">The sequence shown here is derived from an EMBL/GenBank/DDBJ whole genome shotgun (WGS) entry which is preliminary data.</text>
</comment>
<evidence type="ECO:0008006" key="3">
    <source>
        <dbReference type="Google" id="ProtNLM"/>
    </source>
</evidence>
<protein>
    <recommendedName>
        <fullName evidence="3">DUF2187 domain-containing protein</fullName>
    </recommendedName>
</protein>
<dbReference type="RefSeq" id="WP_010768555.1">
    <property type="nucleotide sequence ID" value="NZ_ASWE01000002.1"/>
</dbReference>
<organism evidence="1 2">
    <name type="scientific">Enterococcus phoeniculicola ATCC BAA-412</name>
    <dbReference type="NCBI Taxonomy" id="1158610"/>
    <lineage>
        <taxon>Bacteria</taxon>
        <taxon>Bacillati</taxon>
        <taxon>Bacillota</taxon>
        <taxon>Bacilli</taxon>
        <taxon>Lactobacillales</taxon>
        <taxon>Enterococcaceae</taxon>
        <taxon>Enterococcus</taxon>
    </lineage>
</organism>
<evidence type="ECO:0000313" key="2">
    <source>
        <dbReference type="Proteomes" id="UP000013785"/>
    </source>
</evidence>
<gene>
    <name evidence="1" type="ORF">UC3_01892</name>
</gene>
<dbReference type="eggNOG" id="ENOG502ZQ2W">
    <property type="taxonomic scope" value="Bacteria"/>
</dbReference>
<dbReference type="PATRIC" id="fig|1158610.3.peg.1886"/>